<reference evidence="2 3" key="1">
    <citation type="submission" date="2021-03" db="EMBL/GenBank/DDBJ databases">
        <title>Complete genome of Polaribacter_sp.SM13.</title>
        <authorList>
            <person name="Jeong S.W."/>
            <person name="Bae J.W."/>
        </authorList>
    </citation>
    <scope>NUCLEOTIDE SEQUENCE [LARGE SCALE GENOMIC DNA]</scope>
    <source>
        <strain evidence="2 3">SM13</strain>
    </source>
</reference>
<feature type="transmembrane region" description="Helical" evidence="1">
    <location>
        <begin position="275"/>
        <end position="294"/>
    </location>
</feature>
<dbReference type="EMBL" id="CP071869">
    <property type="protein sequence ID" value="QTE22100.1"/>
    <property type="molecule type" value="Genomic_DNA"/>
</dbReference>
<proteinExistence type="predicted"/>
<gene>
    <name evidence="2" type="ORF">J3359_14980</name>
</gene>
<dbReference type="RefSeq" id="WP_208077763.1">
    <property type="nucleotide sequence ID" value="NZ_CP071869.1"/>
</dbReference>
<name>A0A975CP36_9FLAO</name>
<evidence type="ECO:0000256" key="1">
    <source>
        <dbReference type="SAM" id="Phobius"/>
    </source>
</evidence>
<organism evidence="2 3">
    <name type="scientific">Polaribacter cellanae</name>
    <dbReference type="NCBI Taxonomy" id="2818493"/>
    <lineage>
        <taxon>Bacteria</taxon>
        <taxon>Pseudomonadati</taxon>
        <taxon>Bacteroidota</taxon>
        <taxon>Flavobacteriia</taxon>
        <taxon>Flavobacteriales</taxon>
        <taxon>Flavobacteriaceae</taxon>
    </lineage>
</organism>
<keyword evidence="2" id="KW-0808">Transferase</keyword>
<feature type="transmembrane region" description="Helical" evidence="1">
    <location>
        <begin position="369"/>
        <end position="389"/>
    </location>
</feature>
<sequence length="454" mass="53643">MPLSEKNKALFLISSSVILYFFFAYFLERTSFYPLLFLWFSLFACFYFILKNKSIPFSTYVGIMMLFRIVFLFSIPNLSQDFYRFIWDGRMIFNGFNPYLSLPENFIQQNLTPVLDAVELYRGMGELNGSHYTNYPPLNQLCFLIAAIFASKSIFGSVIVLRSIIILADIGILYFGKKLLERLNLPIKNILWYVLNPFVIIEMTGNLHFESVMLFFLVWGLYKLHQQKWIWAAVLIACSVSIKLIPLLFLPLFFQWFVSYRKTSKVFKTFEVWKLIGFYTIILATTLLLFLPFYSSELIANYSNSVGLWFRNFEFNASFYYIFREIGYLFRGYNEIAIIGKITPILTVLFLIFITFFRKNSNLKQLITAMLFSLCFYYFTATTVHPWYLATPLILSVFTKYKFPVVWTFVIVLTYQAYANNPWKENLWLVGLEYLAVFSFLVYELQQNCKMKKL</sequence>
<dbReference type="AlphaFoldDB" id="A0A975CP36"/>
<feature type="transmembrane region" description="Helical" evidence="1">
    <location>
        <begin position="32"/>
        <end position="50"/>
    </location>
</feature>
<keyword evidence="1" id="KW-0472">Membrane</keyword>
<keyword evidence="2" id="KW-0328">Glycosyltransferase</keyword>
<feature type="transmembrane region" description="Helical" evidence="1">
    <location>
        <begin position="426"/>
        <end position="445"/>
    </location>
</feature>
<feature type="transmembrane region" description="Helical" evidence="1">
    <location>
        <begin position="9"/>
        <end position="26"/>
    </location>
</feature>
<dbReference type="KEGG" id="pcea:J3359_14980"/>
<keyword evidence="3" id="KW-1185">Reference proteome</keyword>
<feature type="transmembrane region" description="Helical" evidence="1">
    <location>
        <begin position="335"/>
        <end position="357"/>
    </location>
</feature>
<protein>
    <submittedName>
        <fullName evidence="2">Mannosyltransferase</fullName>
    </submittedName>
</protein>
<accession>A0A975CP36</accession>
<feature type="transmembrane region" description="Helical" evidence="1">
    <location>
        <begin position="57"/>
        <end position="75"/>
    </location>
</feature>
<feature type="transmembrane region" description="Helical" evidence="1">
    <location>
        <begin position="143"/>
        <end position="170"/>
    </location>
</feature>
<feature type="transmembrane region" description="Helical" evidence="1">
    <location>
        <begin position="229"/>
        <end position="254"/>
    </location>
</feature>
<dbReference type="Pfam" id="PF26314">
    <property type="entry name" value="MptA_B_family"/>
    <property type="match status" value="1"/>
</dbReference>
<feature type="transmembrane region" description="Helical" evidence="1">
    <location>
        <begin position="401"/>
        <end position="420"/>
    </location>
</feature>
<evidence type="ECO:0000313" key="3">
    <source>
        <dbReference type="Proteomes" id="UP000663920"/>
    </source>
</evidence>
<keyword evidence="1" id="KW-0812">Transmembrane</keyword>
<evidence type="ECO:0000313" key="2">
    <source>
        <dbReference type="EMBL" id="QTE22100.1"/>
    </source>
</evidence>
<keyword evidence="1" id="KW-1133">Transmembrane helix</keyword>
<dbReference type="Proteomes" id="UP000663920">
    <property type="component" value="Chromosome"/>
</dbReference>
<dbReference type="GO" id="GO:0016757">
    <property type="term" value="F:glycosyltransferase activity"/>
    <property type="evidence" value="ECO:0007669"/>
    <property type="project" value="UniProtKB-KW"/>
</dbReference>
<feature type="transmembrane region" description="Helical" evidence="1">
    <location>
        <begin position="190"/>
        <end position="209"/>
    </location>
</feature>